<organism evidence="1 2">
    <name type="scientific">Mucuna pruriens</name>
    <name type="common">Velvet bean</name>
    <name type="synonym">Dolichos pruriens</name>
    <dbReference type="NCBI Taxonomy" id="157652"/>
    <lineage>
        <taxon>Eukaryota</taxon>
        <taxon>Viridiplantae</taxon>
        <taxon>Streptophyta</taxon>
        <taxon>Embryophyta</taxon>
        <taxon>Tracheophyta</taxon>
        <taxon>Spermatophyta</taxon>
        <taxon>Magnoliopsida</taxon>
        <taxon>eudicotyledons</taxon>
        <taxon>Gunneridae</taxon>
        <taxon>Pentapetalae</taxon>
        <taxon>rosids</taxon>
        <taxon>fabids</taxon>
        <taxon>Fabales</taxon>
        <taxon>Fabaceae</taxon>
        <taxon>Papilionoideae</taxon>
        <taxon>50 kb inversion clade</taxon>
        <taxon>NPAAA clade</taxon>
        <taxon>indigoferoid/millettioid clade</taxon>
        <taxon>Phaseoleae</taxon>
        <taxon>Mucuna</taxon>
    </lineage>
</organism>
<evidence type="ECO:0000313" key="2">
    <source>
        <dbReference type="Proteomes" id="UP000257109"/>
    </source>
</evidence>
<gene>
    <name evidence="1" type="ORF">CR513_15010</name>
</gene>
<name>A0A371HFT6_MUCPR</name>
<dbReference type="Proteomes" id="UP000257109">
    <property type="component" value="Unassembled WGS sequence"/>
</dbReference>
<sequence length="44" mass="5493">MLRIGLDKWKRFFMQWSELGFRKEVKYWWKNTHARMEAKGCIVS</sequence>
<protein>
    <submittedName>
        <fullName evidence="1">Uncharacterized protein</fullName>
    </submittedName>
</protein>
<comment type="caution">
    <text evidence="1">The sequence shown here is derived from an EMBL/GenBank/DDBJ whole genome shotgun (WGS) entry which is preliminary data.</text>
</comment>
<reference evidence="1" key="1">
    <citation type="submission" date="2018-05" db="EMBL/GenBank/DDBJ databases">
        <title>Draft genome of Mucuna pruriens seed.</title>
        <authorList>
            <person name="Nnadi N.E."/>
            <person name="Vos R."/>
            <person name="Hasami M.H."/>
            <person name="Devisetty U.K."/>
            <person name="Aguiy J.C."/>
        </authorList>
    </citation>
    <scope>NUCLEOTIDE SEQUENCE [LARGE SCALE GENOMIC DNA]</scope>
    <source>
        <strain evidence="1">JCA_2017</strain>
    </source>
</reference>
<dbReference type="EMBL" id="QJKJ01002717">
    <property type="protein sequence ID" value="RDY01639.1"/>
    <property type="molecule type" value="Genomic_DNA"/>
</dbReference>
<keyword evidence="2" id="KW-1185">Reference proteome</keyword>
<dbReference type="AlphaFoldDB" id="A0A371HFT6"/>
<feature type="non-terminal residue" evidence="1">
    <location>
        <position position="44"/>
    </location>
</feature>
<evidence type="ECO:0000313" key="1">
    <source>
        <dbReference type="EMBL" id="RDY01639.1"/>
    </source>
</evidence>
<accession>A0A371HFT6</accession>
<proteinExistence type="predicted"/>